<keyword evidence="1" id="KW-0496">Mitochondrion</keyword>
<reference evidence="1" key="1">
    <citation type="journal article" date="2015" name="Genome Biol. Evol.">
        <title>Organellar Genomes of White Spruce (Picea glauca): Assembly and Annotation.</title>
        <authorList>
            <person name="Jackman S.D."/>
            <person name="Warren R.L."/>
            <person name="Gibb E.A."/>
            <person name="Vandervalk B.P."/>
            <person name="Mohamadi H."/>
            <person name="Chu J."/>
            <person name="Raymond A."/>
            <person name="Pleasance S."/>
            <person name="Coope R."/>
            <person name="Wildung M.R."/>
            <person name="Ritland C.E."/>
            <person name="Bousquet J."/>
            <person name="Jones S.J."/>
            <person name="Bohlmann J."/>
            <person name="Birol I."/>
        </authorList>
    </citation>
    <scope>NUCLEOTIDE SEQUENCE [LARGE SCALE GENOMIC DNA]</scope>
    <source>
        <tissue evidence="1">Flushing bud</tissue>
    </source>
</reference>
<comment type="caution">
    <text evidence="1">The sequence shown here is derived from an EMBL/GenBank/DDBJ whole genome shotgun (WGS) entry which is preliminary data.</text>
</comment>
<proteinExistence type="predicted"/>
<sequence>MNDLINDLMNDLNRVGLISFPLLNKKIERKVTPSFTGGPTLSCSTGRKEFESMLLHSTGGAGWRPHSGSLK</sequence>
<name>A0A101LTV5_PICGL</name>
<dbReference type="EMBL" id="LKAM01000022">
    <property type="protein sequence ID" value="KUM45252.1"/>
    <property type="molecule type" value="Genomic_DNA"/>
</dbReference>
<accession>A0A101LTV5</accession>
<dbReference type="AlphaFoldDB" id="A0A101LTV5"/>
<organism evidence="1">
    <name type="scientific">Picea glauca</name>
    <name type="common">White spruce</name>
    <name type="synonym">Pinus glauca</name>
    <dbReference type="NCBI Taxonomy" id="3330"/>
    <lineage>
        <taxon>Eukaryota</taxon>
        <taxon>Viridiplantae</taxon>
        <taxon>Streptophyta</taxon>
        <taxon>Embryophyta</taxon>
        <taxon>Tracheophyta</taxon>
        <taxon>Spermatophyta</taxon>
        <taxon>Pinopsida</taxon>
        <taxon>Pinidae</taxon>
        <taxon>Conifers I</taxon>
        <taxon>Pinales</taxon>
        <taxon>Pinaceae</taxon>
        <taxon>Picea</taxon>
    </lineage>
</organism>
<evidence type="ECO:0000313" key="1">
    <source>
        <dbReference type="EMBL" id="KUM45252.1"/>
    </source>
</evidence>
<geneLocation type="mitochondrion" evidence="1"/>
<protein>
    <submittedName>
        <fullName evidence="1">Uncharacterized protein</fullName>
    </submittedName>
</protein>
<gene>
    <name evidence="1" type="ORF">ABT39_MTgene3492</name>
</gene>